<keyword evidence="4" id="KW-0238">DNA-binding</keyword>
<dbReference type="Gene3D" id="1.10.10.60">
    <property type="entry name" value="Homeodomain-like"/>
    <property type="match status" value="2"/>
</dbReference>
<sequence length="548" mass="62255">MDLNVSSSTPSSTFRGDPPFLSSIFLENSSPKPVVGFSLDLETPPPPPPPNKNGFFYRLLHSPNPDHLEHDLYFAGEGSSSDPFAPVIPTPQLDQSFRHPPHDPYQTATFPGRFDLHTPPPPPPPPPLRPSVDALPESRDDSFGIAAHGELEFKSLFDYSQRSGLVDRHLYHNPVMVDCQMTPALDFNDLGSLNARLGERVSSGGVTSDSKWGREPNDGSNDRSKRTVVLGLPQQQQQQQQQKKKKKRETGDDEVEKKPMVVKGQWTLEEDKQLMRLVQMHGTKNWCLISQMMDGRVGKQCRERWHNHLRPDIKKDSWSVEEDKILIQSHKEMGTRWAEIAKRLPGRTENTIKNHWNAVKRRQYCKQELLPHTNSSNILQNYIRSVTTPSPPKRLTMASGRDLGDHHHHKTKKQSLSLSAAAIFHGSDVQPEAANCPRQLLEPHHLHRPLPAQRPACGVLGFPMVDLGLYPVEDHQYYHHNHHYQVLSEAGGGDGSEESDYNDHELDLEMSLEIGDRHHHHRQHHPNHHHHQEKKELDLLEMIALQSG</sequence>
<feature type="compositionally biased region" description="Polar residues" evidence="7">
    <location>
        <begin position="1"/>
        <end position="14"/>
    </location>
</feature>
<keyword evidence="11" id="KW-1185">Reference proteome</keyword>
<name>A0ABD3INF0_EUCGL</name>
<dbReference type="InterPro" id="IPR050560">
    <property type="entry name" value="MYB_TF"/>
</dbReference>
<keyword evidence="3" id="KW-0805">Transcription regulation</keyword>
<keyword evidence="2" id="KW-0677">Repeat</keyword>
<evidence type="ECO:0000256" key="7">
    <source>
        <dbReference type="SAM" id="MobiDB-lite"/>
    </source>
</evidence>
<protein>
    <submittedName>
        <fullName evidence="10">Uncharacterized protein</fullName>
    </submittedName>
</protein>
<dbReference type="AlphaFoldDB" id="A0ABD3INF0"/>
<evidence type="ECO:0000256" key="3">
    <source>
        <dbReference type="ARBA" id="ARBA00023015"/>
    </source>
</evidence>
<feature type="region of interest" description="Disordered" evidence="7">
    <location>
        <begin position="1"/>
        <end position="22"/>
    </location>
</feature>
<keyword evidence="5" id="KW-0804">Transcription</keyword>
<keyword evidence="6" id="KW-0539">Nucleus</keyword>
<evidence type="ECO:0000313" key="10">
    <source>
        <dbReference type="EMBL" id="KAL3715502.1"/>
    </source>
</evidence>
<dbReference type="PANTHER" id="PTHR45614">
    <property type="entry name" value="MYB PROTEIN-RELATED"/>
    <property type="match status" value="1"/>
</dbReference>
<dbReference type="CDD" id="cd00167">
    <property type="entry name" value="SANT"/>
    <property type="match status" value="2"/>
</dbReference>
<evidence type="ECO:0000256" key="2">
    <source>
        <dbReference type="ARBA" id="ARBA00022737"/>
    </source>
</evidence>
<accession>A0ABD3INF0</accession>
<dbReference type="InterPro" id="IPR017930">
    <property type="entry name" value="Myb_dom"/>
</dbReference>
<dbReference type="PANTHER" id="PTHR45614:SF285">
    <property type="entry name" value="TRANSCRIPTION FACTOR MYB98"/>
    <property type="match status" value="1"/>
</dbReference>
<evidence type="ECO:0000256" key="5">
    <source>
        <dbReference type="ARBA" id="ARBA00023163"/>
    </source>
</evidence>
<evidence type="ECO:0000256" key="6">
    <source>
        <dbReference type="ARBA" id="ARBA00023242"/>
    </source>
</evidence>
<feature type="domain" description="Myb-like" evidence="8">
    <location>
        <begin position="258"/>
        <end position="309"/>
    </location>
</feature>
<feature type="domain" description="Myb-like" evidence="8">
    <location>
        <begin position="310"/>
        <end position="360"/>
    </location>
</feature>
<proteinExistence type="predicted"/>
<organism evidence="10 11">
    <name type="scientific">Eucalyptus globulus</name>
    <name type="common">Tasmanian blue gum</name>
    <dbReference type="NCBI Taxonomy" id="34317"/>
    <lineage>
        <taxon>Eukaryota</taxon>
        <taxon>Viridiplantae</taxon>
        <taxon>Streptophyta</taxon>
        <taxon>Embryophyta</taxon>
        <taxon>Tracheophyta</taxon>
        <taxon>Spermatophyta</taxon>
        <taxon>Magnoliopsida</taxon>
        <taxon>eudicotyledons</taxon>
        <taxon>Gunneridae</taxon>
        <taxon>Pentapetalae</taxon>
        <taxon>rosids</taxon>
        <taxon>malvids</taxon>
        <taxon>Myrtales</taxon>
        <taxon>Myrtaceae</taxon>
        <taxon>Myrtoideae</taxon>
        <taxon>Eucalypteae</taxon>
        <taxon>Eucalyptus</taxon>
    </lineage>
</organism>
<feature type="compositionally biased region" description="Pro residues" evidence="7">
    <location>
        <begin position="118"/>
        <end position="129"/>
    </location>
</feature>
<feature type="region of interest" description="Disordered" evidence="7">
    <location>
        <begin position="91"/>
        <end position="140"/>
    </location>
</feature>
<comment type="subcellular location">
    <subcellularLocation>
        <location evidence="1">Nucleus</location>
    </subcellularLocation>
</comment>
<dbReference type="EMBL" id="JBJKBG010000011">
    <property type="protein sequence ID" value="KAL3715502.1"/>
    <property type="molecule type" value="Genomic_DNA"/>
</dbReference>
<dbReference type="SMART" id="SM00717">
    <property type="entry name" value="SANT"/>
    <property type="match status" value="2"/>
</dbReference>
<dbReference type="InterPro" id="IPR009057">
    <property type="entry name" value="Homeodomain-like_sf"/>
</dbReference>
<evidence type="ECO:0000256" key="1">
    <source>
        <dbReference type="ARBA" id="ARBA00004123"/>
    </source>
</evidence>
<dbReference type="SUPFAM" id="SSF46689">
    <property type="entry name" value="Homeodomain-like"/>
    <property type="match status" value="1"/>
</dbReference>
<feature type="compositionally biased region" description="Basic and acidic residues" evidence="7">
    <location>
        <begin position="211"/>
        <end position="225"/>
    </location>
</feature>
<dbReference type="FunFam" id="1.10.10.60:FF:000010">
    <property type="entry name" value="Transcriptional activator Myb isoform A"/>
    <property type="match status" value="1"/>
</dbReference>
<comment type="caution">
    <text evidence="10">The sequence shown here is derived from an EMBL/GenBank/DDBJ whole genome shotgun (WGS) entry which is preliminary data.</text>
</comment>
<dbReference type="PROSITE" id="PS51294">
    <property type="entry name" value="HTH_MYB"/>
    <property type="match status" value="2"/>
</dbReference>
<gene>
    <name evidence="10" type="ORF">ACJRO7_007263</name>
</gene>
<evidence type="ECO:0000313" key="11">
    <source>
        <dbReference type="Proteomes" id="UP001634007"/>
    </source>
</evidence>
<feature type="region of interest" description="Disordered" evidence="7">
    <location>
        <begin position="389"/>
        <end position="411"/>
    </location>
</feature>
<dbReference type="InterPro" id="IPR001005">
    <property type="entry name" value="SANT/Myb"/>
</dbReference>
<dbReference type="GO" id="GO:0003677">
    <property type="term" value="F:DNA binding"/>
    <property type="evidence" value="ECO:0007669"/>
    <property type="project" value="UniProtKB-KW"/>
</dbReference>
<evidence type="ECO:0000256" key="4">
    <source>
        <dbReference type="ARBA" id="ARBA00023125"/>
    </source>
</evidence>
<dbReference type="PROSITE" id="PS50090">
    <property type="entry name" value="MYB_LIKE"/>
    <property type="match status" value="2"/>
</dbReference>
<feature type="region of interest" description="Disordered" evidence="7">
    <location>
        <begin position="200"/>
        <end position="259"/>
    </location>
</feature>
<feature type="domain" description="HTH myb-type" evidence="9">
    <location>
        <begin position="258"/>
        <end position="313"/>
    </location>
</feature>
<dbReference type="Pfam" id="PF13921">
    <property type="entry name" value="Myb_DNA-bind_6"/>
    <property type="match status" value="1"/>
</dbReference>
<feature type="domain" description="HTH myb-type" evidence="9">
    <location>
        <begin position="314"/>
        <end position="364"/>
    </location>
</feature>
<reference evidence="10 11" key="1">
    <citation type="submission" date="2024-11" db="EMBL/GenBank/DDBJ databases">
        <title>Chromosome-level genome assembly of Eucalyptus globulus Labill. provides insights into its genome evolution.</title>
        <authorList>
            <person name="Li X."/>
        </authorList>
    </citation>
    <scope>NUCLEOTIDE SEQUENCE [LARGE SCALE GENOMIC DNA]</scope>
    <source>
        <strain evidence="10">CL2024</strain>
        <tissue evidence="10">Fresh tender leaves</tissue>
    </source>
</reference>
<dbReference type="Proteomes" id="UP001634007">
    <property type="component" value="Unassembled WGS sequence"/>
</dbReference>
<evidence type="ECO:0000259" key="9">
    <source>
        <dbReference type="PROSITE" id="PS51294"/>
    </source>
</evidence>
<dbReference type="GO" id="GO:0005634">
    <property type="term" value="C:nucleus"/>
    <property type="evidence" value="ECO:0007669"/>
    <property type="project" value="UniProtKB-SubCell"/>
</dbReference>
<evidence type="ECO:0000259" key="8">
    <source>
        <dbReference type="PROSITE" id="PS50090"/>
    </source>
</evidence>